<dbReference type="Pfam" id="PF07645">
    <property type="entry name" value="EGF_CA"/>
    <property type="match status" value="1"/>
</dbReference>
<dbReference type="SUPFAM" id="SSF56219">
    <property type="entry name" value="DNase I-like"/>
    <property type="match status" value="1"/>
</dbReference>
<dbReference type="CDD" id="cd00054">
    <property type="entry name" value="EGF_CA"/>
    <property type="match status" value="1"/>
</dbReference>
<dbReference type="Gene3D" id="2.10.25.10">
    <property type="entry name" value="Laminin"/>
    <property type="match status" value="1"/>
</dbReference>
<dbReference type="CDD" id="cd01650">
    <property type="entry name" value="RT_nLTR_like"/>
    <property type="match status" value="1"/>
</dbReference>
<keyword evidence="4" id="KW-1185">Reference proteome</keyword>
<dbReference type="PANTHER" id="PTHR47510">
    <property type="entry name" value="REVERSE TRANSCRIPTASE DOMAIN-CONTAINING PROTEIN"/>
    <property type="match status" value="1"/>
</dbReference>
<name>A0A2B4RIQ8_STYPI</name>
<keyword evidence="3" id="KW-0695">RNA-directed DNA polymerase</keyword>
<dbReference type="Proteomes" id="UP000225706">
    <property type="component" value="Unassembled WGS sequence"/>
</dbReference>
<feature type="domain" description="Reverse transcriptase" evidence="2">
    <location>
        <begin position="555"/>
        <end position="804"/>
    </location>
</feature>
<dbReference type="AlphaFoldDB" id="A0A2B4RIQ8"/>
<dbReference type="PANTHER" id="PTHR47510:SF3">
    <property type="entry name" value="ENDO_EXONUCLEASE_PHOSPHATASE DOMAIN-CONTAINING PROTEIN"/>
    <property type="match status" value="1"/>
</dbReference>
<sequence length="1161" mass="127968">MVQVRPSFGFLRFHSGKWPSYRGTRAGRQVKEREVYRHRHIAVISPRSANHGPYRLKSSHKYCNNANLLAIPPTPSKAEPAKSSKLFMPSFFLSNVMSLAPKIDEVREIVHYADFDLVCITETWLKDHIDNNIVAISGYNVIRRDRTEAVHGGVCLYIKESIQFKIIEDIMDRKFEVVWTQIRPSRLPRGITSIIVGVVYHSPSAADPPMLDYLYNCLSLVEARFPGCGIILLGDFNKTLLKKSSRLSNGFNLKQIVTFPTRGRNTLDPVLTNVKEFYAPPIQRPALGLSDHFSVEVQPLVRSQQLRTKLIVKSRDLRPTTRMAMRTYLGNVDVKTLIDSKDSCKGKVEMLETIVKTGMDILLPLKSKSVQTNEPPWVNQQLKGLIHSRQKALAQGDQEQYRTLRNRVNRERKACRAKFYNSKVEHLKDCKPAVWWREVKKLSGMSDAASRGVNPATLYQHIDCGQRGSPPSTIDIANTINQAFLAPMRVFTPLSPNTSTNSDQESAFQVSEFSVLKKLSALNPTKATGPDGIPGWLLKENADLLALPVTDILNCSFKEARLPQSWKDANITPVPKQNPIHDVNKHLRPISLTPVLSKVAEDFVVESFLKPVVLAKVDVRQFGTVPGSSTTQALISMVHSWLSATDGNGATVRTILFDFRKAFDLIDHQILVQKLISYDLPSGIIDWIVDFLSCRRQRVKLSQDCYSEWGAIPSGVPQGTKLGPWLFTIMINDLIIPGTDMWKYVDDSTISETVMKSEVSKVQQAVDELATQASADKFQLNETKCKELRITFSHSRKNFDPIKVNDQDLECVEQAKILDIDECISNTHRCRKREICNNTDGSYSYECKSEFNCRHCGYDTSRGMQLNPKKCKGMVVNFLEYQPMVPDTLKILVFKAVFTNLNTSGRIGPTTLGSHYTGQDHDGQVTLSSGVQHWTVPYTGDYRIKAIAAAGGYDIHTNSIQYRGRGAKMIGTFRLNKGEVIQILVGQEGGINTELYTSGGGGGTFVVRGANTPLIIAGGGGGVDNARSRHKGCDASTSTTGNPGYKSCILDRGSKTKQFIKLGGGGGGFYSSARSGMNFYGTTGYGGEGGKGFIQGGVGERARYNDVDGGFGGGGAAYGGKLGGGGGGGGGGYLGGSSGNGGRDTCGGWERLLQRWKQPGQ</sequence>
<dbReference type="OrthoDB" id="5959732at2759"/>
<dbReference type="InterPro" id="IPR036691">
    <property type="entry name" value="Endo/exonu/phosph_ase_sf"/>
</dbReference>
<evidence type="ECO:0000313" key="3">
    <source>
        <dbReference type="EMBL" id="PFX16145.1"/>
    </source>
</evidence>
<comment type="caution">
    <text evidence="3">The sequence shown here is derived from an EMBL/GenBank/DDBJ whole genome shotgun (WGS) entry which is preliminary data.</text>
</comment>
<keyword evidence="1" id="KW-1015">Disulfide bond</keyword>
<reference evidence="4" key="1">
    <citation type="journal article" date="2017" name="bioRxiv">
        <title>Comparative analysis of the genomes of Stylophora pistillata and Acropora digitifera provides evidence for extensive differences between species of corals.</title>
        <authorList>
            <person name="Voolstra C.R."/>
            <person name="Li Y."/>
            <person name="Liew Y.J."/>
            <person name="Baumgarten S."/>
            <person name="Zoccola D."/>
            <person name="Flot J.-F."/>
            <person name="Tambutte S."/>
            <person name="Allemand D."/>
            <person name="Aranda M."/>
        </authorList>
    </citation>
    <scope>NUCLEOTIDE SEQUENCE [LARGE SCALE GENOMIC DNA]</scope>
</reference>
<accession>A0A2B4RIQ8</accession>
<dbReference type="EMBL" id="LSMT01000571">
    <property type="protein sequence ID" value="PFX16145.1"/>
    <property type="molecule type" value="Genomic_DNA"/>
</dbReference>
<evidence type="ECO:0000259" key="2">
    <source>
        <dbReference type="PROSITE" id="PS50878"/>
    </source>
</evidence>
<protein>
    <submittedName>
        <fullName evidence="3">RNA-directed DNA polymerase from mobile element jockey</fullName>
    </submittedName>
</protein>
<evidence type="ECO:0000256" key="1">
    <source>
        <dbReference type="ARBA" id="ARBA00023157"/>
    </source>
</evidence>
<dbReference type="Gene3D" id="3.60.10.10">
    <property type="entry name" value="Endonuclease/exonuclease/phosphatase"/>
    <property type="match status" value="1"/>
</dbReference>
<dbReference type="InterPro" id="IPR005135">
    <property type="entry name" value="Endo/exonuclease/phosphatase"/>
</dbReference>
<dbReference type="GO" id="GO:0003964">
    <property type="term" value="F:RNA-directed DNA polymerase activity"/>
    <property type="evidence" value="ECO:0007669"/>
    <property type="project" value="UniProtKB-KW"/>
</dbReference>
<dbReference type="Pfam" id="PF03372">
    <property type="entry name" value="Exo_endo_phos"/>
    <property type="match status" value="1"/>
</dbReference>
<evidence type="ECO:0000313" key="4">
    <source>
        <dbReference type="Proteomes" id="UP000225706"/>
    </source>
</evidence>
<keyword evidence="3" id="KW-0548">Nucleotidyltransferase</keyword>
<dbReference type="InterPro" id="IPR000477">
    <property type="entry name" value="RT_dom"/>
</dbReference>
<dbReference type="PROSITE" id="PS50878">
    <property type="entry name" value="RT_POL"/>
    <property type="match status" value="1"/>
</dbReference>
<proteinExistence type="predicted"/>
<dbReference type="InterPro" id="IPR049883">
    <property type="entry name" value="NOTCH1_EGF-like"/>
</dbReference>
<dbReference type="STRING" id="50429.A0A2B4RIQ8"/>
<dbReference type="Pfam" id="PF00078">
    <property type="entry name" value="RVT_1"/>
    <property type="match status" value="1"/>
</dbReference>
<organism evidence="3 4">
    <name type="scientific">Stylophora pistillata</name>
    <name type="common">Smooth cauliflower coral</name>
    <dbReference type="NCBI Taxonomy" id="50429"/>
    <lineage>
        <taxon>Eukaryota</taxon>
        <taxon>Metazoa</taxon>
        <taxon>Cnidaria</taxon>
        <taxon>Anthozoa</taxon>
        <taxon>Hexacorallia</taxon>
        <taxon>Scleractinia</taxon>
        <taxon>Astrocoeniina</taxon>
        <taxon>Pocilloporidae</taxon>
        <taxon>Stylophora</taxon>
    </lineage>
</organism>
<keyword evidence="3" id="KW-0808">Transferase</keyword>
<gene>
    <name evidence="3" type="primary">jockey\pol</name>
    <name evidence="3" type="ORF">AWC38_SpisGene19595</name>
</gene>